<accession>A0A117NHP3</accession>
<protein>
    <submittedName>
        <fullName evidence="1">Uncharacterized protein</fullName>
    </submittedName>
</protein>
<geneLocation type="mitochondrion" evidence="1"/>
<name>A0A117NHP3_PICGL</name>
<dbReference type="AlphaFoldDB" id="A0A117NHP3"/>
<sequence>MECVNRGTRASAAGDPEASWRSNTWKAGVLWALLTQHLLRMGSRTSPVASCDCLWDYEVYKTHYTQPAPHNSIHRRAYYIILFSLAGIPTRHGHPTYQKYGQKYGRWPG</sequence>
<gene>
    <name evidence="1" type="ORF">ABT39_MTgene4698</name>
</gene>
<proteinExistence type="predicted"/>
<dbReference type="EMBL" id="LKAM01000005">
    <property type="protein sequence ID" value="KUM48683.1"/>
    <property type="molecule type" value="Genomic_DNA"/>
</dbReference>
<comment type="caution">
    <text evidence="1">The sequence shown here is derived from an EMBL/GenBank/DDBJ whole genome shotgun (WGS) entry which is preliminary data.</text>
</comment>
<reference evidence="1" key="1">
    <citation type="journal article" date="2015" name="Genome Biol. Evol.">
        <title>Organellar Genomes of White Spruce (Picea glauca): Assembly and Annotation.</title>
        <authorList>
            <person name="Jackman S.D."/>
            <person name="Warren R.L."/>
            <person name="Gibb E.A."/>
            <person name="Vandervalk B.P."/>
            <person name="Mohamadi H."/>
            <person name="Chu J."/>
            <person name="Raymond A."/>
            <person name="Pleasance S."/>
            <person name="Coope R."/>
            <person name="Wildung M.R."/>
            <person name="Ritland C.E."/>
            <person name="Bousquet J."/>
            <person name="Jones S.J."/>
            <person name="Bohlmann J."/>
            <person name="Birol I."/>
        </authorList>
    </citation>
    <scope>NUCLEOTIDE SEQUENCE [LARGE SCALE GENOMIC DNA]</scope>
    <source>
        <tissue evidence="1">Flushing bud</tissue>
    </source>
</reference>
<keyword evidence="1" id="KW-0496">Mitochondrion</keyword>
<organism evidence="1">
    <name type="scientific">Picea glauca</name>
    <name type="common">White spruce</name>
    <name type="synonym">Pinus glauca</name>
    <dbReference type="NCBI Taxonomy" id="3330"/>
    <lineage>
        <taxon>Eukaryota</taxon>
        <taxon>Viridiplantae</taxon>
        <taxon>Streptophyta</taxon>
        <taxon>Embryophyta</taxon>
        <taxon>Tracheophyta</taxon>
        <taxon>Spermatophyta</taxon>
        <taxon>Pinopsida</taxon>
        <taxon>Pinidae</taxon>
        <taxon>Conifers I</taxon>
        <taxon>Pinales</taxon>
        <taxon>Pinaceae</taxon>
        <taxon>Picea</taxon>
    </lineage>
</organism>
<evidence type="ECO:0000313" key="1">
    <source>
        <dbReference type="EMBL" id="KUM48683.1"/>
    </source>
</evidence>